<dbReference type="Proteomes" id="UP000247005">
    <property type="component" value="Unassembled WGS sequence"/>
</dbReference>
<accession>A0A2P5GLC7</accession>
<protein>
    <recommendedName>
        <fullName evidence="6">SH3 domain-containing protein</fullName>
    </recommendedName>
</protein>
<evidence type="ECO:0000313" key="3">
    <source>
        <dbReference type="EMBL" id="POP45767.1"/>
    </source>
</evidence>
<evidence type="ECO:0000313" key="4">
    <source>
        <dbReference type="Proteomes" id="UP000237073"/>
    </source>
</evidence>
<evidence type="ECO:0008006" key="6">
    <source>
        <dbReference type="Google" id="ProtNLM"/>
    </source>
</evidence>
<keyword evidence="4" id="KW-1185">Reference proteome</keyword>
<evidence type="ECO:0000313" key="5">
    <source>
        <dbReference type="Proteomes" id="UP000247005"/>
    </source>
</evidence>
<evidence type="ECO:0000313" key="2">
    <source>
        <dbReference type="EMBL" id="POP42691.1"/>
    </source>
</evidence>
<proteinExistence type="predicted"/>
<organism evidence="3 5">
    <name type="scientific">Superficieibacter electus</name>
    <dbReference type="NCBI Taxonomy" id="2022662"/>
    <lineage>
        <taxon>Bacteria</taxon>
        <taxon>Pseudomonadati</taxon>
        <taxon>Pseudomonadota</taxon>
        <taxon>Gammaproteobacteria</taxon>
        <taxon>Enterobacterales</taxon>
        <taxon>Enterobacteriaceae</taxon>
        <taxon>Superficieibacter</taxon>
    </lineage>
</organism>
<dbReference type="RefSeq" id="WP_103677600.1">
    <property type="nucleotide sequence ID" value="NZ_PQGD01000016.1"/>
</dbReference>
<dbReference type="EMBL" id="PQGD01000016">
    <property type="protein sequence ID" value="POP45767.1"/>
    <property type="molecule type" value="Genomic_DNA"/>
</dbReference>
<keyword evidence="1" id="KW-0732">Signal</keyword>
<name>A0A2P5GLC7_9ENTR</name>
<dbReference type="OrthoDB" id="8234880at2"/>
<dbReference type="AlphaFoldDB" id="A0A2P5GLC7"/>
<comment type="caution">
    <text evidence="3">The sequence shown here is derived from an EMBL/GenBank/DDBJ whole genome shotgun (WGS) entry which is preliminary data.</text>
</comment>
<dbReference type="Proteomes" id="UP000237073">
    <property type="component" value="Unassembled WGS sequence"/>
</dbReference>
<feature type="signal peptide" evidence="1">
    <location>
        <begin position="1"/>
        <end position="19"/>
    </location>
</feature>
<reference evidence="4 5" key="1">
    <citation type="submission" date="2018-01" db="EMBL/GenBank/DDBJ databases">
        <title>Superficieibacter electus gen. nov., sp. nov., an extended-spectrum beta-lactamase possessing member of the Enterobacteriaceae family, isolated from intensive care unit surfaces.</title>
        <authorList>
            <person name="Potter R.F."/>
            <person name="D'Souza A.W."/>
        </authorList>
    </citation>
    <scope>NUCLEOTIDE SEQUENCE [LARGE SCALE GENOMIC DNA]</scope>
    <source>
        <strain evidence="3 5">BP-1</strain>
        <strain evidence="2 4">BP-2</strain>
    </source>
</reference>
<gene>
    <name evidence="3" type="ORF">CHU32_19180</name>
    <name evidence="2" type="ORF">CHU33_18805</name>
</gene>
<feature type="chain" id="PRO_5015200154" description="SH3 domain-containing protein" evidence="1">
    <location>
        <begin position="20"/>
        <end position="316"/>
    </location>
</feature>
<dbReference type="EMBL" id="PQGE01000018">
    <property type="protein sequence ID" value="POP42691.1"/>
    <property type="molecule type" value="Genomic_DNA"/>
</dbReference>
<evidence type="ECO:0000256" key="1">
    <source>
        <dbReference type="SAM" id="SignalP"/>
    </source>
</evidence>
<sequence>MKAKALIAVTLLYSVSASAQDEWTYLDYCAVSMKNMVASSNQPLMAAEHVSIQDLEVEAEAHDDAIMLQLFDRRKKSTPDSPGAGMLGWVTYHPANNTLTDGNETALRFDQQKGKRYQQCLSRMQSCADINQQLALDATIAPPRYVVTGTSRAWFYAAPVPQCRSESVFIVPGDIISRVGFVIARDDKTQKRYQALRGNDTHDYVLGAFNDVQGWVEADNLEDVDEVCEDAREKAGMTNPADDDFITRTVANQRLYFYDAPNKACLRQQKAFVVDGDRVQMLNKPAFGGYRFIRYTHPASQKVTEGWVSSEGLVLP</sequence>